<name>A0A7J6PJ73_PEROL</name>
<dbReference type="OrthoDB" id="10456881at2759"/>
<evidence type="ECO:0000256" key="1">
    <source>
        <dbReference type="SAM" id="MobiDB-lite"/>
    </source>
</evidence>
<dbReference type="Proteomes" id="UP000541610">
    <property type="component" value="Unassembled WGS sequence"/>
</dbReference>
<accession>A0A7J6PJ73</accession>
<gene>
    <name evidence="2" type="ORF">FOZ60_004097</name>
</gene>
<dbReference type="AlphaFoldDB" id="A0A7J6PJ73"/>
<comment type="caution">
    <text evidence="2">The sequence shown here is derived from an EMBL/GenBank/DDBJ whole genome shotgun (WGS) entry which is preliminary data.</text>
</comment>
<proteinExistence type="predicted"/>
<sequence>MAPAEGSRYSEADVQEIFKLPPKPRGGGEVVVNLERIANTLLSHMMARDLLLRERRSLIQIDDVDRLLDDLEVIGCLPRPVEERQRAQVDSSTTMGQSPRQ</sequence>
<evidence type="ECO:0000313" key="2">
    <source>
        <dbReference type="EMBL" id="KAF4695600.1"/>
    </source>
</evidence>
<feature type="compositionally biased region" description="Polar residues" evidence="1">
    <location>
        <begin position="88"/>
        <end position="101"/>
    </location>
</feature>
<reference evidence="2 3" key="1">
    <citation type="submission" date="2020-04" db="EMBL/GenBank/DDBJ databases">
        <title>Perkinsus olseni comparative genomics.</title>
        <authorList>
            <person name="Bogema D.R."/>
        </authorList>
    </citation>
    <scope>NUCLEOTIDE SEQUENCE [LARGE SCALE GENOMIC DNA]</scope>
    <source>
        <strain evidence="2">00978-12</strain>
    </source>
</reference>
<organism evidence="2 3">
    <name type="scientific">Perkinsus olseni</name>
    <name type="common">Perkinsus atlanticus</name>
    <dbReference type="NCBI Taxonomy" id="32597"/>
    <lineage>
        <taxon>Eukaryota</taxon>
        <taxon>Sar</taxon>
        <taxon>Alveolata</taxon>
        <taxon>Perkinsozoa</taxon>
        <taxon>Perkinsea</taxon>
        <taxon>Perkinsida</taxon>
        <taxon>Perkinsidae</taxon>
        <taxon>Perkinsus</taxon>
    </lineage>
</organism>
<protein>
    <submittedName>
        <fullName evidence="2">Uncharacterized protein</fullName>
    </submittedName>
</protein>
<dbReference type="EMBL" id="JABANP010000019">
    <property type="protein sequence ID" value="KAF4695600.1"/>
    <property type="molecule type" value="Genomic_DNA"/>
</dbReference>
<evidence type="ECO:0000313" key="3">
    <source>
        <dbReference type="Proteomes" id="UP000541610"/>
    </source>
</evidence>
<feature type="region of interest" description="Disordered" evidence="1">
    <location>
        <begin position="82"/>
        <end position="101"/>
    </location>
</feature>